<protein>
    <recommendedName>
        <fullName evidence="2">AdoMet_MTases domain containing protein</fullName>
    </recommendedName>
</protein>
<reference evidence="1" key="1">
    <citation type="submission" date="2020-05" db="EMBL/GenBank/DDBJ databases">
        <authorList>
            <person name="Chiriac C."/>
            <person name="Salcher M."/>
            <person name="Ghai R."/>
            <person name="Kavagutti S V."/>
        </authorList>
    </citation>
    <scope>NUCLEOTIDE SEQUENCE</scope>
</reference>
<gene>
    <name evidence="1" type="ORF">UFOVP208_4</name>
</gene>
<evidence type="ECO:0008006" key="2">
    <source>
        <dbReference type="Google" id="ProtNLM"/>
    </source>
</evidence>
<dbReference type="Gene3D" id="3.40.50.150">
    <property type="entry name" value="Vaccinia Virus protein VP39"/>
    <property type="match status" value="1"/>
</dbReference>
<evidence type="ECO:0000313" key="1">
    <source>
        <dbReference type="EMBL" id="CAB5217696.1"/>
    </source>
</evidence>
<dbReference type="EMBL" id="LR798248">
    <property type="protein sequence ID" value="CAB5217696.1"/>
    <property type="molecule type" value="Genomic_DNA"/>
</dbReference>
<accession>A0A6J7WIY1</accession>
<name>A0A6J7WIY1_9CAUD</name>
<proteinExistence type="predicted"/>
<dbReference type="InterPro" id="IPR029063">
    <property type="entry name" value="SAM-dependent_MTases_sf"/>
</dbReference>
<sequence>MITPDKFLEIELSMGISLDNNQFIQLANETINQIQDLEVKTILDYGAGIGAYSKSAIEKGYDVSSFELWDEHKEYMKSKINGINLLDKPITTDLMLFIETAEHMTDKELNALFKSIKPKYILFSSISTEAQNDAEWGHINLKPQEEWVKYFKEKGYEFVKDMAYPTQWTKLFKL</sequence>
<dbReference type="SUPFAM" id="SSF53335">
    <property type="entry name" value="S-adenosyl-L-methionine-dependent methyltransferases"/>
    <property type="match status" value="1"/>
</dbReference>
<organism evidence="1">
    <name type="scientific">uncultured Caudovirales phage</name>
    <dbReference type="NCBI Taxonomy" id="2100421"/>
    <lineage>
        <taxon>Viruses</taxon>
        <taxon>Duplodnaviria</taxon>
        <taxon>Heunggongvirae</taxon>
        <taxon>Uroviricota</taxon>
        <taxon>Caudoviricetes</taxon>
        <taxon>Peduoviridae</taxon>
        <taxon>Maltschvirus</taxon>
        <taxon>Maltschvirus maltsch</taxon>
    </lineage>
</organism>